<gene>
    <name evidence="2" type="ORF">NCTC13645_01521</name>
</gene>
<proteinExistence type="predicted"/>
<sequence length="49" mass="5207">MSTKGSIKSNDFARGAASKGQVSQADKQAQREALLAKARQKAAQTQTDK</sequence>
<dbReference type="RefSeq" id="WP_169790315.1">
    <property type="nucleotide sequence ID" value="NZ_BJLU01000003.1"/>
</dbReference>
<dbReference type="GeneID" id="86899451"/>
<name>A0A380P313_WEIVI</name>
<evidence type="ECO:0000256" key="1">
    <source>
        <dbReference type="SAM" id="MobiDB-lite"/>
    </source>
</evidence>
<dbReference type="AlphaFoldDB" id="A0A380P313"/>
<evidence type="ECO:0000313" key="3">
    <source>
        <dbReference type="Proteomes" id="UP000254621"/>
    </source>
</evidence>
<accession>A0A380P313</accession>
<dbReference type="Proteomes" id="UP000254621">
    <property type="component" value="Unassembled WGS sequence"/>
</dbReference>
<dbReference type="EMBL" id="UHIV01000004">
    <property type="protein sequence ID" value="SUP59267.1"/>
    <property type="molecule type" value="Genomic_DNA"/>
</dbReference>
<evidence type="ECO:0000313" key="2">
    <source>
        <dbReference type="EMBL" id="SUP59267.1"/>
    </source>
</evidence>
<protein>
    <submittedName>
        <fullName evidence="2">Uncharacterized protein</fullName>
    </submittedName>
</protein>
<organism evidence="2 3">
    <name type="scientific">Weissella viridescens</name>
    <name type="common">Lactobacillus viridescens</name>
    <dbReference type="NCBI Taxonomy" id="1629"/>
    <lineage>
        <taxon>Bacteria</taxon>
        <taxon>Bacillati</taxon>
        <taxon>Bacillota</taxon>
        <taxon>Bacilli</taxon>
        <taxon>Lactobacillales</taxon>
        <taxon>Lactobacillaceae</taxon>
        <taxon>Weissella</taxon>
    </lineage>
</organism>
<feature type="region of interest" description="Disordered" evidence="1">
    <location>
        <begin position="1"/>
        <end position="49"/>
    </location>
</feature>
<feature type="compositionally biased region" description="Low complexity" evidence="1">
    <location>
        <begin position="31"/>
        <end position="49"/>
    </location>
</feature>
<reference evidence="2 3" key="1">
    <citation type="submission" date="2018-06" db="EMBL/GenBank/DDBJ databases">
        <authorList>
            <consortium name="Pathogen Informatics"/>
            <person name="Doyle S."/>
        </authorList>
    </citation>
    <scope>NUCLEOTIDE SEQUENCE [LARGE SCALE GENOMIC DNA]</scope>
    <source>
        <strain evidence="2 3">NCTC13645</strain>
    </source>
</reference>